<feature type="transmembrane region" description="Helical" evidence="11">
    <location>
        <begin position="6"/>
        <end position="31"/>
    </location>
</feature>
<evidence type="ECO:0000259" key="12">
    <source>
        <dbReference type="PROSITE" id="PS50111"/>
    </source>
</evidence>
<evidence type="ECO:0000256" key="6">
    <source>
        <dbReference type="ARBA" id="ARBA00023136"/>
    </source>
</evidence>
<dbReference type="PANTHER" id="PTHR32089">
    <property type="entry name" value="METHYL-ACCEPTING CHEMOTAXIS PROTEIN MCPB"/>
    <property type="match status" value="1"/>
</dbReference>
<feature type="coiled-coil region" evidence="10">
    <location>
        <begin position="648"/>
        <end position="676"/>
    </location>
</feature>
<dbReference type="Proteomes" id="UP000516361">
    <property type="component" value="Chromosome"/>
</dbReference>
<evidence type="ECO:0000256" key="1">
    <source>
        <dbReference type="ARBA" id="ARBA00004651"/>
    </source>
</evidence>
<dbReference type="EMBL" id="AP018712">
    <property type="protein sequence ID" value="BBE30290.1"/>
    <property type="molecule type" value="Genomic_DNA"/>
</dbReference>
<dbReference type="PRINTS" id="PR00260">
    <property type="entry name" value="CHEMTRNSDUCR"/>
</dbReference>
<protein>
    <submittedName>
        <fullName evidence="14">Methyl-accepting chemotaxis protein</fullName>
    </submittedName>
</protein>
<keyword evidence="4 11" id="KW-0812">Transmembrane</keyword>
<dbReference type="GO" id="GO:0005886">
    <property type="term" value="C:plasma membrane"/>
    <property type="evidence" value="ECO:0007669"/>
    <property type="project" value="UniProtKB-SubCell"/>
</dbReference>
<dbReference type="AlphaFoldDB" id="A0A7G1G1X6"/>
<organism evidence="14 15">
    <name type="scientific">Tepiditoga spiralis</name>
    <dbReference type="NCBI Taxonomy" id="2108365"/>
    <lineage>
        <taxon>Bacteria</taxon>
        <taxon>Thermotogati</taxon>
        <taxon>Thermotogota</taxon>
        <taxon>Thermotogae</taxon>
        <taxon>Petrotogales</taxon>
        <taxon>Petrotogaceae</taxon>
        <taxon>Tepiditoga</taxon>
    </lineage>
</organism>
<dbReference type="InterPro" id="IPR004089">
    <property type="entry name" value="MCPsignal_dom"/>
</dbReference>
<dbReference type="InParanoid" id="A0A7G1G1X6"/>
<keyword evidence="5 11" id="KW-1133">Transmembrane helix</keyword>
<dbReference type="Pfam" id="PF02743">
    <property type="entry name" value="dCache_1"/>
    <property type="match status" value="1"/>
</dbReference>
<dbReference type="InterPro" id="IPR033479">
    <property type="entry name" value="dCache_1"/>
</dbReference>
<reference evidence="14 15" key="1">
    <citation type="submission" date="2018-06" db="EMBL/GenBank/DDBJ databases">
        <title>Genome sequencing of Oceanotoga sp. sy52.</title>
        <authorList>
            <person name="Mori K."/>
        </authorList>
    </citation>
    <scope>NUCLEOTIDE SEQUENCE [LARGE SCALE GENOMIC DNA]</scope>
    <source>
        <strain evidence="15">sy52</strain>
    </source>
</reference>
<feature type="transmembrane region" description="Helical" evidence="11">
    <location>
        <begin position="286"/>
        <end position="306"/>
    </location>
</feature>
<accession>A0A7G1G1X6</accession>
<name>A0A7G1G1X6_9BACT</name>
<dbReference type="PROSITE" id="PS50885">
    <property type="entry name" value="HAMP"/>
    <property type="match status" value="1"/>
</dbReference>
<keyword evidence="10" id="KW-0175">Coiled coil</keyword>
<evidence type="ECO:0000256" key="3">
    <source>
        <dbReference type="ARBA" id="ARBA00022500"/>
    </source>
</evidence>
<dbReference type="SMART" id="SM00304">
    <property type="entry name" value="HAMP"/>
    <property type="match status" value="1"/>
</dbReference>
<dbReference type="Gene3D" id="1.10.287.950">
    <property type="entry name" value="Methyl-accepting chemotaxis protein"/>
    <property type="match status" value="1"/>
</dbReference>
<comment type="similarity">
    <text evidence="8">Belongs to the methyl-accepting chemotaxis (MCP) protein family.</text>
</comment>
<dbReference type="SMART" id="SM00283">
    <property type="entry name" value="MA"/>
    <property type="match status" value="1"/>
</dbReference>
<dbReference type="CDD" id="cd11386">
    <property type="entry name" value="MCP_signal"/>
    <property type="match status" value="1"/>
</dbReference>
<evidence type="ECO:0000256" key="10">
    <source>
        <dbReference type="SAM" id="Coils"/>
    </source>
</evidence>
<sequence>MNSLKWRMVFIIGTLVTAILLISGSISVIYLRNQTISQLETNSKEVLKSQAKYVEMWFNEKIDTLNNMANAEFKNTNFNEKDNVQKLKREYNVNKKFFEMFFVARKDGFSYTNLDGVTANVADRQYFKEIMSGKNYAISGMLISRATQNPIIVVAVPIKDNSGKTIGMIGGTVLLDSFQSLINGLKISNLGYGWAIDNTGLVIAHKDKSSIGKVNIINADKDFGYNGLTNIYNRLKKGEINLEEVTLPDKSQAFIAFSPIGKTGFSFGVTIDKNSMLKNVYTMIKYFIIIIAAFLFIGIFSAYLIGNAVSKPIIELSKEIEKLGDGILDVNIENIRKDEIGKMQESLLKTTQKLKSMVKQILGISMNVNSSSTELSATSEEASATNQEISAQADQINESTQSVSASLQEMGANIEEITSASNNLVSFINNVVEESNGMKKNAEIGKTNIKNIEDVIAKISEEMLESSKMSNKLYEKSANIMQIVETINNITEQTNLLALNAAIEAARAGEAGKGFAVVADEIRKLAEESRSATEDISQILSEVFDSIKNLNKKSEEISEVAINAKDNEEDAAHSVEQIMDEIEKIVDRVGEISIAINQQNSSTNEILSAVNVSVSSIENISEEVNELSEAIKVQVNVAQNVGENSMDLSELSKKLEDQLEKTFKLKEEEKEEILKTLSLKVKA</sequence>
<evidence type="ECO:0000313" key="14">
    <source>
        <dbReference type="EMBL" id="BBE30290.1"/>
    </source>
</evidence>
<dbReference type="SUPFAM" id="SSF58104">
    <property type="entry name" value="Methyl-accepting chemotaxis protein (MCP) signaling domain"/>
    <property type="match status" value="1"/>
</dbReference>
<dbReference type="RefSeq" id="WP_190615405.1">
    <property type="nucleotide sequence ID" value="NZ_AP018712.1"/>
</dbReference>
<dbReference type="CDD" id="cd06225">
    <property type="entry name" value="HAMP"/>
    <property type="match status" value="1"/>
</dbReference>
<keyword evidence="7 9" id="KW-0807">Transducer</keyword>
<dbReference type="Pfam" id="PF00672">
    <property type="entry name" value="HAMP"/>
    <property type="match status" value="1"/>
</dbReference>
<dbReference type="SUPFAM" id="SSF103190">
    <property type="entry name" value="Sensory domain-like"/>
    <property type="match status" value="1"/>
</dbReference>
<keyword evidence="2" id="KW-1003">Cell membrane</keyword>
<evidence type="ECO:0000256" key="8">
    <source>
        <dbReference type="ARBA" id="ARBA00029447"/>
    </source>
</evidence>
<dbReference type="GO" id="GO:0004888">
    <property type="term" value="F:transmembrane signaling receptor activity"/>
    <property type="evidence" value="ECO:0007669"/>
    <property type="project" value="InterPro"/>
</dbReference>
<evidence type="ECO:0000313" key="15">
    <source>
        <dbReference type="Proteomes" id="UP000516361"/>
    </source>
</evidence>
<dbReference type="GO" id="GO:0007165">
    <property type="term" value="P:signal transduction"/>
    <property type="evidence" value="ECO:0007669"/>
    <property type="project" value="UniProtKB-KW"/>
</dbReference>
<evidence type="ECO:0000256" key="5">
    <source>
        <dbReference type="ARBA" id="ARBA00022989"/>
    </source>
</evidence>
<dbReference type="InterPro" id="IPR003660">
    <property type="entry name" value="HAMP_dom"/>
</dbReference>
<dbReference type="GO" id="GO:0006935">
    <property type="term" value="P:chemotaxis"/>
    <property type="evidence" value="ECO:0007669"/>
    <property type="project" value="UniProtKB-KW"/>
</dbReference>
<keyword evidence="6 11" id="KW-0472">Membrane</keyword>
<keyword evidence="3" id="KW-0145">Chemotaxis</keyword>
<evidence type="ECO:0000256" key="11">
    <source>
        <dbReference type="SAM" id="Phobius"/>
    </source>
</evidence>
<dbReference type="InterPro" id="IPR004090">
    <property type="entry name" value="Chemotax_Me-accpt_rcpt"/>
</dbReference>
<dbReference type="InterPro" id="IPR029151">
    <property type="entry name" value="Sensor-like_sf"/>
</dbReference>
<dbReference type="Gene3D" id="3.30.450.20">
    <property type="entry name" value="PAS domain"/>
    <property type="match status" value="1"/>
</dbReference>
<keyword evidence="15" id="KW-1185">Reference proteome</keyword>
<dbReference type="CDD" id="cd12914">
    <property type="entry name" value="PDC1_DGC_like"/>
    <property type="match status" value="1"/>
</dbReference>
<dbReference type="Pfam" id="PF00015">
    <property type="entry name" value="MCPsignal"/>
    <property type="match status" value="1"/>
</dbReference>
<dbReference type="PROSITE" id="PS50111">
    <property type="entry name" value="CHEMOTAXIS_TRANSDUC_2"/>
    <property type="match status" value="1"/>
</dbReference>
<evidence type="ECO:0000259" key="13">
    <source>
        <dbReference type="PROSITE" id="PS50885"/>
    </source>
</evidence>
<comment type="subcellular location">
    <subcellularLocation>
        <location evidence="1">Cell membrane</location>
        <topology evidence="1">Multi-pass membrane protein</topology>
    </subcellularLocation>
</comment>
<evidence type="ECO:0000256" key="2">
    <source>
        <dbReference type="ARBA" id="ARBA00022475"/>
    </source>
</evidence>
<evidence type="ECO:0000256" key="4">
    <source>
        <dbReference type="ARBA" id="ARBA00022692"/>
    </source>
</evidence>
<dbReference type="CDD" id="cd12912">
    <property type="entry name" value="PDC2_MCP_like"/>
    <property type="match status" value="1"/>
</dbReference>
<proteinExistence type="inferred from homology"/>
<evidence type="ECO:0000256" key="9">
    <source>
        <dbReference type="PROSITE-ProRule" id="PRU00284"/>
    </source>
</evidence>
<gene>
    <name evidence="14" type="ORF">OSSY52_04310</name>
</gene>
<dbReference type="PANTHER" id="PTHR32089:SF112">
    <property type="entry name" value="LYSOZYME-LIKE PROTEIN-RELATED"/>
    <property type="match status" value="1"/>
</dbReference>
<evidence type="ECO:0000256" key="7">
    <source>
        <dbReference type="ARBA" id="ARBA00023224"/>
    </source>
</evidence>
<feature type="domain" description="HAMP" evidence="13">
    <location>
        <begin position="307"/>
        <end position="359"/>
    </location>
</feature>
<dbReference type="KEGG" id="ocy:OSSY52_04310"/>
<feature type="domain" description="Methyl-accepting transducer" evidence="12">
    <location>
        <begin position="378"/>
        <end position="614"/>
    </location>
</feature>